<keyword evidence="2" id="KW-1185">Reference proteome</keyword>
<proteinExistence type="predicted"/>
<gene>
    <name evidence="1" type="primary">60</name>
    <name evidence="1" type="ORF">SEA_PUPPER_60</name>
</gene>
<sequence length="38" mass="4376">MLHEIEEQLTKWEGVPVGLKLFLTEDKRVIAKLVPEGE</sequence>
<dbReference type="KEGG" id="vg:64766079"/>
<dbReference type="Proteomes" id="UP000318375">
    <property type="component" value="Segment"/>
</dbReference>
<organism evidence="1 2">
    <name type="scientific">Gordonia phage Pupper</name>
    <dbReference type="NCBI Taxonomy" id="2571249"/>
    <lineage>
        <taxon>Viruses</taxon>
        <taxon>Duplodnaviria</taxon>
        <taxon>Heunggongvirae</taxon>
        <taxon>Uroviricota</taxon>
        <taxon>Caudoviricetes</taxon>
        <taxon>Puppervirus</taxon>
        <taxon>Puppervirus Pupper</taxon>
    </lineage>
</organism>
<reference evidence="1 2" key="1">
    <citation type="submission" date="2019-05" db="EMBL/GenBank/DDBJ databases">
        <authorList>
            <person name="Pope W.H."/>
            <person name="Garlena R.A."/>
            <person name="Russell D.A."/>
            <person name="Jacobs-Sera D."/>
            <person name="Hatfull G.F."/>
        </authorList>
    </citation>
    <scope>NUCLEOTIDE SEQUENCE [LARGE SCALE GENOMIC DNA]</scope>
</reference>
<dbReference type="EMBL" id="MK977695">
    <property type="protein sequence ID" value="QDF18546.1"/>
    <property type="molecule type" value="Genomic_DNA"/>
</dbReference>
<accession>A0A4Y6EIH9</accession>
<dbReference type="GeneID" id="64766079"/>
<name>A0A4Y6EIH9_9CAUD</name>
<protein>
    <submittedName>
        <fullName evidence="1">Uncharacterized protein</fullName>
    </submittedName>
</protein>
<evidence type="ECO:0000313" key="2">
    <source>
        <dbReference type="Proteomes" id="UP000318375"/>
    </source>
</evidence>
<evidence type="ECO:0000313" key="1">
    <source>
        <dbReference type="EMBL" id="QDF18546.1"/>
    </source>
</evidence>
<dbReference type="RefSeq" id="YP_010058848.1">
    <property type="nucleotide sequence ID" value="NC_054723.1"/>
</dbReference>